<dbReference type="Gene3D" id="3.40.50.12780">
    <property type="entry name" value="N-terminal domain of ligase-like"/>
    <property type="match status" value="1"/>
</dbReference>
<dbReference type="STRING" id="1121449.SAMN02745704_02582"/>
<evidence type="ECO:0000256" key="1">
    <source>
        <dbReference type="ARBA" id="ARBA00006432"/>
    </source>
</evidence>
<dbReference type="Pfam" id="PF00501">
    <property type="entry name" value="AMP-binding"/>
    <property type="match status" value="1"/>
</dbReference>
<keyword evidence="4" id="KW-0067">ATP-binding</keyword>
<dbReference type="InterPro" id="IPR032387">
    <property type="entry name" value="ACAS_N"/>
</dbReference>
<evidence type="ECO:0000256" key="6">
    <source>
        <dbReference type="NCBIfam" id="TIGR02188"/>
    </source>
</evidence>
<dbReference type="Pfam" id="PF13193">
    <property type="entry name" value="AMP-binding_C"/>
    <property type="match status" value="1"/>
</dbReference>
<dbReference type="NCBIfam" id="TIGR02188">
    <property type="entry name" value="Ac_CoA_lig_AcsA"/>
    <property type="match status" value="1"/>
</dbReference>
<organism evidence="10 11">
    <name type="scientific">Paucidesulfovibrio gracilis DSM 16080</name>
    <dbReference type="NCBI Taxonomy" id="1121449"/>
    <lineage>
        <taxon>Bacteria</taxon>
        <taxon>Pseudomonadati</taxon>
        <taxon>Thermodesulfobacteriota</taxon>
        <taxon>Desulfovibrionia</taxon>
        <taxon>Desulfovibrionales</taxon>
        <taxon>Desulfovibrionaceae</taxon>
        <taxon>Paucidesulfovibrio</taxon>
    </lineage>
</organism>
<dbReference type="PANTHER" id="PTHR24095">
    <property type="entry name" value="ACETYL-COENZYME A SYNTHETASE"/>
    <property type="match status" value="1"/>
</dbReference>
<dbReference type="Proteomes" id="UP000190027">
    <property type="component" value="Unassembled WGS sequence"/>
</dbReference>
<reference evidence="10 11" key="1">
    <citation type="submission" date="2017-02" db="EMBL/GenBank/DDBJ databases">
        <authorList>
            <person name="Peterson S.W."/>
        </authorList>
    </citation>
    <scope>NUCLEOTIDE SEQUENCE [LARGE SCALE GENOMIC DNA]</scope>
    <source>
        <strain evidence="10 11">DSM 16080</strain>
    </source>
</reference>
<keyword evidence="2" id="KW-0436">Ligase</keyword>
<protein>
    <recommendedName>
        <fullName evidence="6">Acetate--CoA ligase</fullName>
        <ecNumber evidence="6">6.2.1.1</ecNumber>
    </recommendedName>
</protein>
<evidence type="ECO:0000259" key="8">
    <source>
        <dbReference type="Pfam" id="PF13193"/>
    </source>
</evidence>
<dbReference type="EC" id="6.2.1.1" evidence="6"/>
<dbReference type="Pfam" id="PF16177">
    <property type="entry name" value="ACAS_N"/>
    <property type="match status" value="1"/>
</dbReference>
<keyword evidence="11" id="KW-1185">Reference proteome</keyword>
<dbReference type="SUPFAM" id="SSF56801">
    <property type="entry name" value="Acetyl-CoA synthetase-like"/>
    <property type="match status" value="1"/>
</dbReference>
<proteinExistence type="inferred from homology"/>
<dbReference type="InterPro" id="IPR045851">
    <property type="entry name" value="AMP-bd_C_sf"/>
</dbReference>
<dbReference type="GO" id="GO:0003987">
    <property type="term" value="F:acetate-CoA ligase activity"/>
    <property type="evidence" value="ECO:0007669"/>
    <property type="project" value="UniProtKB-UniRule"/>
</dbReference>
<evidence type="ECO:0000256" key="5">
    <source>
        <dbReference type="ARBA" id="ARBA00022990"/>
    </source>
</evidence>
<dbReference type="GO" id="GO:0005829">
    <property type="term" value="C:cytosol"/>
    <property type="evidence" value="ECO:0007669"/>
    <property type="project" value="TreeGrafter"/>
</dbReference>
<dbReference type="FunFam" id="3.40.50.12780:FF:000001">
    <property type="entry name" value="Acetyl-coenzyme A synthetase"/>
    <property type="match status" value="1"/>
</dbReference>
<dbReference type="GO" id="GO:0019427">
    <property type="term" value="P:acetyl-CoA biosynthetic process from acetate"/>
    <property type="evidence" value="ECO:0007669"/>
    <property type="project" value="UniProtKB-UniRule"/>
</dbReference>
<dbReference type="InterPro" id="IPR000873">
    <property type="entry name" value="AMP-dep_synth/lig_dom"/>
</dbReference>
<comment type="similarity">
    <text evidence="1">Belongs to the ATP-dependent AMP-binding enzyme family.</text>
</comment>
<evidence type="ECO:0000256" key="2">
    <source>
        <dbReference type="ARBA" id="ARBA00022598"/>
    </source>
</evidence>
<dbReference type="InterPro" id="IPR042099">
    <property type="entry name" value="ANL_N_sf"/>
</dbReference>
<dbReference type="InterPro" id="IPR011904">
    <property type="entry name" value="Ac_CoA_lig"/>
</dbReference>
<feature type="domain" description="AMP-binding enzyme C-terminal" evidence="8">
    <location>
        <begin position="536"/>
        <end position="615"/>
    </location>
</feature>
<evidence type="ECO:0000259" key="7">
    <source>
        <dbReference type="Pfam" id="PF00501"/>
    </source>
</evidence>
<keyword evidence="3" id="KW-0547">Nucleotide-binding</keyword>
<dbReference type="RefSeq" id="WP_078718123.1">
    <property type="nucleotide sequence ID" value="NZ_FUYC01000020.1"/>
</dbReference>
<dbReference type="PANTHER" id="PTHR24095:SF14">
    <property type="entry name" value="ACETYL-COENZYME A SYNTHETASE 1"/>
    <property type="match status" value="1"/>
</dbReference>
<accession>A0A1T4XXX8</accession>
<dbReference type="Gene3D" id="3.30.300.30">
    <property type="match status" value="1"/>
</dbReference>
<feature type="domain" description="AMP-dependent synthetase/ligase" evidence="7">
    <location>
        <begin position="97"/>
        <end position="479"/>
    </location>
</feature>
<dbReference type="NCBIfam" id="NF001208">
    <property type="entry name" value="PRK00174.1"/>
    <property type="match status" value="1"/>
</dbReference>
<sequence length="624" mass="69841">MNLRDTLDNLLREERVIRPLPQFTAEANLRPGQVLDLRERAEADPLGYWEEAAEELEWFRTWDKVLSDGAMHEQRWFPGARCNIAYNALDRHIRTPNKNKLALIWEGEPGDTRKFTYFELHREVCRLANALRRLGVRKGDCVGVFLPSLPEAVFAMLACARIGAVHAFVFSGYSAKALHQRLSDCRPTILITADGSYRNGRVLRVKDVVDRALERSGCTDVPCIVVRRTGADVAMREGRDHWYEALVRKERKESGVEVMEANDPLFYLYTSGASSRPKGVIHCHGGYMVGVHRTFHQVFDSKPTDIFWCTADPGWIMGHTATVYGPLLAGTTTVLYEGHPNYPRPDRLWSIVERYGVSVFYSTPTTIRTLMRFGPEHPQRADLSSLRLLASAGEPLDPETWTWLHKRIGNEHCPVLDTWWQTETGMFMISPLPVSVVKPGSVARALPGVSADVVDLDGGPVERGEGGFLVIPRPWPAMMTGMLGDDDAFRACFSRVPGRYFAGDLARLDEDGYIWVKGRSDEVLLIAGHRIGTADFEEAFISHAAVAEVAVVGVPDPIKGETAKAFVVLAPDHETESEDSLRRELLEHVRDEMGPIAAVSGVDFRESLPKTRSGKIQRSALREI</sequence>
<evidence type="ECO:0000256" key="3">
    <source>
        <dbReference type="ARBA" id="ARBA00022741"/>
    </source>
</evidence>
<dbReference type="GO" id="GO:0005524">
    <property type="term" value="F:ATP binding"/>
    <property type="evidence" value="ECO:0007669"/>
    <property type="project" value="UniProtKB-KW"/>
</dbReference>
<dbReference type="GO" id="GO:0016208">
    <property type="term" value="F:AMP binding"/>
    <property type="evidence" value="ECO:0007669"/>
    <property type="project" value="InterPro"/>
</dbReference>
<name>A0A1T4XXX8_9BACT</name>
<evidence type="ECO:0000313" key="10">
    <source>
        <dbReference type="EMBL" id="SKA94429.1"/>
    </source>
</evidence>
<evidence type="ECO:0000256" key="4">
    <source>
        <dbReference type="ARBA" id="ARBA00022840"/>
    </source>
</evidence>
<dbReference type="EMBL" id="FUYC01000020">
    <property type="protein sequence ID" value="SKA94429.1"/>
    <property type="molecule type" value="Genomic_DNA"/>
</dbReference>
<evidence type="ECO:0000313" key="11">
    <source>
        <dbReference type="Proteomes" id="UP000190027"/>
    </source>
</evidence>
<keyword evidence="5" id="KW-0007">Acetylation</keyword>
<feature type="domain" description="Acetyl-coenzyme A synthetase N-terminal" evidence="9">
    <location>
        <begin position="36"/>
        <end position="88"/>
    </location>
</feature>
<dbReference type="InterPro" id="IPR025110">
    <property type="entry name" value="AMP-bd_C"/>
</dbReference>
<evidence type="ECO:0000259" key="9">
    <source>
        <dbReference type="Pfam" id="PF16177"/>
    </source>
</evidence>
<dbReference type="OrthoDB" id="9801302at2"/>
<gene>
    <name evidence="10" type="ORF">SAMN02745704_02582</name>
</gene>
<dbReference type="AlphaFoldDB" id="A0A1T4XXX8"/>